<dbReference type="Pfam" id="PF04676">
    <property type="entry name" value="CwfJ_C_2"/>
    <property type="match status" value="1"/>
</dbReference>
<dbReference type="Pfam" id="PF04677">
    <property type="entry name" value="CwfJ_C_1"/>
    <property type="match status" value="1"/>
</dbReference>
<dbReference type="InterPro" id="IPR006767">
    <property type="entry name" value="Cwf19-like_C_dom-2"/>
</dbReference>
<evidence type="ECO:0000259" key="3">
    <source>
        <dbReference type="Pfam" id="PF04676"/>
    </source>
</evidence>
<evidence type="ECO:0000313" key="5">
    <source>
        <dbReference type="EMBL" id="KAL3770031.1"/>
    </source>
</evidence>
<proteinExistence type="inferred from homology"/>
<evidence type="ECO:0000313" key="6">
    <source>
        <dbReference type="Proteomes" id="UP001530293"/>
    </source>
</evidence>
<feature type="domain" description="Cwf19-like C-terminal" evidence="4">
    <location>
        <begin position="268"/>
        <end position="381"/>
    </location>
</feature>
<feature type="region of interest" description="Disordered" evidence="2">
    <location>
        <begin position="298"/>
        <end position="324"/>
    </location>
</feature>
<reference evidence="5 6" key="1">
    <citation type="submission" date="2024-10" db="EMBL/GenBank/DDBJ databases">
        <title>Updated reference genomes for cyclostephanoid diatoms.</title>
        <authorList>
            <person name="Roberts W.R."/>
            <person name="Alverson A.J."/>
        </authorList>
    </citation>
    <scope>NUCLEOTIDE SEQUENCE [LARGE SCALE GENOMIC DNA]</scope>
    <source>
        <strain evidence="5 6">AJA232-27</strain>
    </source>
</reference>
<dbReference type="PANTHER" id="PTHR12072">
    <property type="entry name" value="CWF19, CELL CYCLE CONTROL PROTEIN"/>
    <property type="match status" value="1"/>
</dbReference>
<comment type="similarity">
    <text evidence="1">Belongs to the CWF19 family.</text>
</comment>
<dbReference type="InterPro" id="IPR040194">
    <property type="entry name" value="Cwf19-like"/>
</dbReference>
<feature type="compositionally biased region" description="Basic and acidic residues" evidence="2">
    <location>
        <begin position="60"/>
        <end position="76"/>
    </location>
</feature>
<name>A0ABD3N6Y3_9STRA</name>
<dbReference type="AlphaFoldDB" id="A0ABD3N6Y3"/>
<evidence type="ECO:0000256" key="2">
    <source>
        <dbReference type="SAM" id="MobiDB-lite"/>
    </source>
</evidence>
<feature type="region of interest" description="Disordered" evidence="2">
    <location>
        <begin position="43"/>
        <end position="76"/>
    </location>
</feature>
<dbReference type="InterPro" id="IPR006768">
    <property type="entry name" value="Cwf19-like_C_dom-1"/>
</dbReference>
<dbReference type="PANTHER" id="PTHR12072:SF5">
    <property type="entry name" value="CWF19-LIKE PROTEIN 2"/>
    <property type="match status" value="1"/>
</dbReference>
<feature type="compositionally biased region" description="Gly residues" evidence="2">
    <location>
        <begin position="483"/>
        <end position="498"/>
    </location>
</feature>
<organism evidence="5 6">
    <name type="scientific">Discostella pseudostelligera</name>
    <dbReference type="NCBI Taxonomy" id="259834"/>
    <lineage>
        <taxon>Eukaryota</taxon>
        <taxon>Sar</taxon>
        <taxon>Stramenopiles</taxon>
        <taxon>Ochrophyta</taxon>
        <taxon>Bacillariophyta</taxon>
        <taxon>Coscinodiscophyceae</taxon>
        <taxon>Thalassiosirophycidae</taxon>
        <taxon>Stephanodiscales</taxon>
        <taxon>Stephanodiscaceae</taxon>
        <taxon>Discostella</taxon>
    </lineage>
</organism>
<accession>A0ABD3N6Y3</accession>
<evidence type="ECO:0000256" key="1">
    <source>
        <dbReference type="ARBA" id="ARBA00006795"/>
    </source>
</evidence>
<protein>
    <submittedName>
        <fullName evidence="5">Uncharacterized protein</fullName>
    </submittedName>
</protein>
<sequence>MMLSGIKTGKRKRPAVGAPIRISGLSSAVAPPTAAAATAVADGGATVGGGGNSNRSAAEAMRRSLQDDDGHKYKQHDESDNFIHSKLHARASSFKNNELVVQGLQNRGRISNDVVSTKSQTDNETIVIHSDSGNKSTIQYEHEHNVRYNSKGKLSRHAHDQLRQKSEQDMSINDMVAQEKHVNDKNNMDDTYLRNVIKMGSKGYKKLEKAMGIQSRSGADEDDYLQDASALHNLYRSNDDKLSPAELEARSKSRQIAHHDALSKWTAKSWWWMESPSFDKKYLIALGEKVSLVMTPSHRRLHQPQQKSSSRNVRSSSGGGGGGGGVWEGGQCYIVPLPYSESFVALDEEVWYEVKRFQGALRQMFLKEGRGVIFLETVMKTSRSASGGAGSGVGGGTALQAKMDVIPVPLSVERDAPLYFRSALAEVAQEWGTHGLKPITLDGQKKTLRNSVPKMGFPYFYCGWGVDEGYVQLIENEDDGDDGGYGGGGGGGMRGGGGSKRFSRDFGIDIIGGMMDCDPIRFQRKSLSGDGDRSEVLQFCEKWKDFDWTLELDE</sequence>
<dbReference type="Proteomes" id="UP001530293">
    <property type="component" value="Unassembled WGS sequence"/>
</dbReference>
<dbReference type="EMBL" id="JALLBG020000046">
    <property type="protein sequence ID" value="KAL3770031.1"/>
    <property type="molecule type" value="Genomic_DNA"/>
</dbReference>
<feature type="region of interest" description="Disordered" evidence="2">
    <location>
        <begin position="479"/>
        <end position="498"/>
    </location>
</feature>
<keyword evidence="6" id="KW-1185">Reference proteome</keyword>
<feature type="domain" description="Cwf19-like protein C-terminal" evidence="3">
    <location>
        <begin position="430"/>
        <end position="549"/>
    </location>
</feature>
<comment type="caution">
    <text evidence="5">The sequence shown here is derived from an EMBL/GenBank/DDBJ whole genome shotgun (WGS) entry which is preliminary data.</text>
</comment>
<gene>
    <name evidence="5" type="ORF">ACHAWU_005858</name>
</gene>
<evidence type="ECO:0000259" key="4">
    <source>
        <dbReference type="Pfam" id="PF04677"/>
    </source>
</evidence>